<gene>
    <name evidence="2" type="ORF">HAX54_041182</name>
</gene>
<evidence type="ECO:0000256" key="1">
    <source>
        <dbReference type="SAM" id="MobiDB-lite"/>
    </source>
</evidence>
<dbReference type="Proteomes" id="UP000823775">
    <property type="component" value="Unassembled WGS sequence"/>
</dbReference>
<feature type="compositionally biased region" description="Basic and acidic residues" evidence="1">
    <location>
        <begin position="73"/>
        <end position="82"/>
    </location>
</feature>
<evidence type="ECO:0000313" key="2">
    <source>
        <dbReference type="EMBL" id="MCE0482413.1"/>
    </source>
</evidence>
<dbReference type="EMBL" id="JACEIK010005913">
    <property type="protein sequence ID" value="MCE0482413.1"/>
    <property type="molecule type" value="Genomic_DNA"/>
</dbReference>
<evidence type="ECO:0000313" key="3">
    <source>
        <dbReference type="Proteomes" id="UP000823775"/>
    </source>
</evidence>
<reference evidence="2 3" key="1">
    <citation type="journal article" date="2021" name="BMC Genomics">
        <title>Datura genome reveals duplications of psychoactive alkaloid biosynthetic genes and high mutation rate following tissue culture.</title>
        <authorList>
            <person name="Rajewski A."/>
            <person name="Carter-House D."/>
            <person name="Stajich J."/>
            <person name="Litt A."/>
        </authorList>
    </citation>
    <scope>NUCLEOTIDE SEQUENCE [LARGE SCALE GENOMIC DNA]</scope>
    <source>
        <strain evidence="2">AR-01</strain>
    </source>
</reference>
<accession>A0ABS8VTU4</accession>
<keyword evidence="3" id="KW-1185">Reference proteome</keyword>
<sequence length="93" mass="10332">MEMRFLRGGIFTLPLDSKRAAVAPSLQPEGWREGEGAELLENEDVNTHDLMSSALEGGEDEETNVIDEEDEDDKSRWCESFDGKGVPEGSDEE</sequence>
<name>A0ABS8VTU4_DATST</name>
<feature type="region of interest" description="Disordered" evidence="1">
    <location>
        <begin position="53"/>
        <end position="93"/>
    </location>
</feature>
<feature type="compositionally biased region" description="Acidic residues" evidence="1">
    <location>
        <begin position="57"/>
        <end position="72"/>
    </location>
</feature>
<comment type="caution">
    <text evidence="2">The sequence shown here is derived from an EMBL/GenBank/DDBJ whole genome shotgun (WGS) entry which is preliminary data.</text>
</comment>
<proteinExistence type="predicted"/>
<organism evidence="2 3">
    <name type="scientific">Datura stramonium</name>
    <name type="common">Jimsonweed</name>
    <name type="synonym">Common thornapple</name>
    <dbReference type="NCBI Taxonomy" id="4076"/>
    <lineage>
        <taxon>Eukaryota</taxon>
        <taxon>Viridiplantae</taxon>
        <taxon>Streptophyta</taxon>
        <taxon>Embryophyta</taxon>
        <taxon>Tracheophyta</taxon>
        <taxon>Spermatophyta</taxon>
        <taxon>Magnoliopsida</taxon>
        <taxon>eudicotyledons</taxon>
        <taxon>Gunneridae</taxon>
        <taxon>Pentapetalae</taxon>
        <taxon>asterids</taxon>
        <taxon>lamiids</taxon>
        <taxon>Solanales</taxon>
        <taxon>Solanaceae</taxon>
        <taxon>Solanoideae</taxon>
        <taxon>Datureae</taxon>
        <taxon>Datura</taxon>
    </lineage>
</organism>
<protein>
    <submittedName>
        <fullName evidence="2">Uncharacterized protein</fullName>
    </submittedName>
</protein>